<dbReference type="GeneID" id="94290909"/>
<organism evidence="2 3">
    <name type="scientific">Porcisia hertigi</name>
    <dbReference type="NCBI Taxonomy" id="2761500"/>
    <lineage>
        <taxon>Eukaryota</taxon>
        <taxon>Discoba</taxon>
        <taxon>Euglenozoa</taxon>
        <taxon>Kinetoplastea</taxon>
        <taxon>Metakinetoplastina</taxon>
        <taxon>Trypanosomatida</taxon>
        <taxon>Trypanosomatidae</taxon>
        <taxon>Leishmaniinae</taxon>
        <taxon>Porcisia</taxon>
    </lineage>
</organism>
<comment type="caution">
    <text evidence="2">The sequence shown here is derived from an EMBL/GenBank/DDBJ whole genome shotgun (WGS) entry which is preliminary data.</text>
</comment>
<evidence type="ECO:0000256" key="1">
    <source>
        <dbReference type="SAM" id="MobiDB-lite"/>
    </source>
</evidence>
<sequence length="925" mass="102212">MNTGTRALIVTQAAASWSPPALSPAVVFAVTLLSYSGQRSCGAAPRLAGVQCRRAQYDTGCKRCPGHVAPLGSRGCPAICSGLLHVTRLCYERNVVRNTLADTPSGYIQDPRAHPATMPRYEGLSRIGAATLEAIERERELLEREELAYTGYTTLRIQELKHTVMRKTSTTAELELAADALREELAALCPLTGQEVEKPLSKERLLLLKWQQRQQRLQDRESAFQVNSPSTPAFRVVPQVDGTEVIERPGRDTPLEFVHETDDAYLSQAVEAEELLPEGIIREKTLITAADVNHVRYLLGLTYRRLKRCDEAEKIFYEILADDITNVDAVESLLELDTGMEGWVPRIRLLLNYLDEEYTKAVAEGRLQSASVSNGVPVIGSYHTEEPRAAPGRDAVDTSMSRSQKRSSSQSSLVSPTDAVVAEVGTDVACTPTPEYKALPTLAPVEVALSLLSDLIVEAAAQKISTDGEGAASRFFIEALGPIVSAIGRDYACALLEALFRAIDEQHFFTRFDSVDMSPAARSFALSLVIAFLKALMARRIHEMLPEPTRFHFFTLVKLHTALRSAGRVHESYRICEQMMQLYRANSLVHRARMNTAPSATLGPSPLPAISLLQSSPYGGCSSALAASEAKDIATAPTEVEAQKATDKGCSSPVQAANTNHEPTPAPEGLPKEALSTKSRQPGGPTGILDDQDSNYREAFFQYVSDRARDSPALGRRLCMEAMAEFPQCAAPWETLALIMHKEDPKRNLGDAIIAARRAMELEPFNVKVIVTLASFYKASHRYELYDRMMDRYRLMLYMVEEGASEADMVATAAEIAALDEQTPGAQDLVEETGRTMKEFLERMEQALTYSMPIDKEPRPFRDGPIRFIAQQPDMRPPEVEPHDKELLRQLQIVESRQQRQGEAAVDENSKVLCPFPTPQHPREG</sequence>
<feature type="compositionally biased region" description="Low complexity" evidence="1">
    <location>
        <begin position="399"/>
        <end position="415"/>
    </location>
</feature>
<feature type="region of interest" description="Disordered" evidence="1">
    <location>
        <begin position="638"/>
        <end position="692"/>
    </location>
</feature>
<gene>
    <name evidence="2" type="ORF">JKF63_04861</name>
</gene>
<dbReference type="KEGG" id="phet:94290909"/>
<dbReference type="InterPro" id="IPR011990">
    <property type="entry name" value="TPR-like_helical_dom_sf"/>
</dbReference>
<feature type="region of interest" description="Disordered" evidence="1">
    <location>
        <begin position="381"/>
        <end position="418"/>
    </location>
</feature>
<dbReference type="SUPFAM" id="SSF48452">
    <property type="entry name" value="TPR-like"/>
    <property type="match status" value="1"/>
</dbReference>
<evidence type="ECO:0000313" key="2">
    <source>
        <dbReference type="EMBL" id="KAG5504409.1"/>
    </source>
</evidence>
<dbReference type="OrthoDB" id="272606at2759"/>
<keyword evidence="3" id="KW-1185">Reference proteome</keyword>
<feature type="compositionally biased region" description="Pro residues" evidence="1">
    <location>
        <begin position="916"/>
        <end position="925"/>
    </location>
</feature>
<evidence type="ECO:0000313" key="3">
    <source>
        <dbReference type="Proteomes" id="UP000674318"/>
    </source>
</evidence>
<feature type="region of interest" description="Disordered" evidence="1">
    <location>
        <begin position="898"/>
        <end position="925"/>
    </location>
</feature>
<dbReference type="EMBL" id="JAFJZO010000023">
    <property type="protein sequence ID" value="KAG5504409.1"/>
    <property type="molecule type" value="Genomic_DNA"/>
</dbReference>
<dbReference type="AlphaFoldDB" id="A0A836LA90"/>
<accession>A0A836LA90</accession>
<dbReference type="Proteomes" id="UP000674318">
    <property type="component" value="Unassembled WGS sequence"/>
</dbReference>
<feature type="compositionally biased region" description="Polar residues" evidence="1">
    <location>
        <begin position="652"/>
        <end position="662"/>
    </location>
</feature>
<reference evidence="2 3" key="1">
    <citation type="submission" date="2021-02" db="EMBL/GenBank/DDBJ databases">
        <title>Porcisia hertigi Genome sequencing and assembly.</title>
        <authorList>
            <person name="Almutairi H."/>
            <person name="Gatherer D."/>
        </authorList>
    </citation>
    <scope>NUCLEOTIDE SEQUENCE [LARGE SCALE GENOMIC DNA]</scope>
    <source>
        <strain evidence="2 3">C119</strain>
    </source>
</reference>
<dbReference type="RefSeq" id="XP_067757032.1">
    <property type="nucleotide sequence ID" value="XM_067900832.1"/>
</dbReference>
<name>A0A836LA90_9TRYP</name>
<proteinExistence type="predicted"/>
<protein>
    <submittedName>
        <fullName evidence="2">Uncharacterized protein</fullName>
    </submittedName>
</protein>